<keyword evidence="2" id="KW-1185">Reference proteome</keyword>
<dbReference type="EMBL" id="JADFFK010000001">
    <property type="protein sequence ID" value="MBE9635330.1"/>
    <property type="molecule type" value="Genomic_DNA"/>
</dbReference>
<accession>A0ABR9WVL6</accession>
<sequence>MNLPAITLAVVATAAAAHDWYEPVFCSGRDCVPIRASDARANGGWIVTLGPEDHPML</sequence>
<name>A0ABR9WVL6_9RHOB</name>
<evidence type="ECO:0000313" key="2">
    <source>
        <dbReference type="Proteomes" id="UP000607796"/>
    </source>
</evidence>
<proteinExistence type="predicted"/>
<protein>
    <submittedName>
        <fullName evidence="1">Uncharacterized protein</fullName>
    </submittedName>
</protein>
<dbReference type="RefSeq" id="WP_194132677.1">
    <property type="nucleotide sequence ID" value="NZ_JADFFK010000001.1"/>
</dbReference>
<dbReference type="Proteomes" id="UP000607796">
    <property type="component" value="Unassembled WGS sequence"/>
</dbReference>
<comment type="caution">
    <text evidence="1">The sequence shown here is derived from an EMBL/GenBank/DDBJ whole genome shotgun (WGS) entry which is preliminary data.</text>
</comment>
<evidence type="ECO:0000313" key="1">
    <source>
        <dbReference type="EMBL" id="MBE9635330.1"/>
    </source>
</evidence>
<gene>
    <name evidence="1" type="ORF">IQ782_00610</name>
</gene>
<reference evidence="1 2" key="1">
    <citation type="journal article" date="2021" name="Int. J. Syst. Evol. Microbiol.">
        <title>Salipiger mangrovisoli sp. nov., isolated from mangrove soil and the proposal for the reclassification of Paraphaeobacter pallidus as Salipiger pallidus comb. nov.</title>
        <authorList>
            <person name="Du J."/>
            <person name="Liu Y."/>
            <person name="Pei T."/>
            <person name="Deng M.R."/>
            <person name="Zhu H."/>
        </authorList>
    </citation>
    <scope>NUCLEOTIDE SEQUENCE [LARGE SCALE GENOMIC DNA]</scope>
    <source>
        <strain evidence="1 2">6D45A</strain>
    </source>
</reference>
<organism evidence="1 2">
    <name type="scientific">Salipiger mangrovisoli</name>
    <dbReference type="NCBI Taxonomy" id="2865933"/>
    <lineage>
        <taxon>Bacteria</taxon>
        <taxon>Pseudomonadati</taxon>
        <taxon>Pseudomonadota</taxon>
        <taxon>Alphaproteobacteria</taxon>
        <taxon>Rhodobacterales</taxon>
        <taxon>Roseobacteraceae</taxon>
        <taxon>Salipiger</taxon>
    </lineage>
</organism>